<evidence type="ECO:0000256" key="1">
    <source>
        <dbReference type="SAM" id="Phobius"/>
    </source>
</evidence>
<dbReference type="EMBL" id="JAHESE010000002">
    <property type="protein sequence ID" value="MBT1707524.1"/>
    <property type="molecule type" value="Genomic_DNA"/>
</dbReference>
<keyword evidence="1" id="KW-1133">Transmembrane helix</keyword>
<sequence>MEIKLYKSHWKALILLVPCLIFIAIGIWMLQDPEASRFGAWGCICFFGLGIPVSLFNMFDRRPQIILNEIDIFDRTAYTDFINWEVIQDAYLLNINQQKFICLIVDKQYEPSRKKGRFRRAAAGLNKSVGAQELNIHLGAVSVDEVKLGQFILEMARLAPDARKERVQRGLLTAKS</sequence>
<dbReference type="Proteomes" id="UP001319080">
    <property type="component" value="Unassembled WGS sequence"/>
</dbReference>
<organism evidence="2 3">
    <name type="scientific">Dawidia cretensis</name>
    <dbReference type="NCBI Taxonomy" id="2782350"/>
    <lineage>
        <taxon>Bacteria</taxon>
        <taxon>Pseudomonadati</taxon>
        <taxon>Bacteroidota</taxon>
        <taxon>Cytophagia</taxon>
        <taxon>Cytophagales</taxon>
        <taxon>Chryseotaleaceae</taxon>
        <taxon>Dawidia</taxon>
    </lineage>
</organism>
<dbReference type="AlphaFoldDB" id="A0AAP2DXF9"/>
<feature type="transmembrane region" description="Helical" evidence="1">
    <location>
        <begin position="37"/>
        <end position="59"/>
    </location>
</feature>
<accession>A0AAP2DXF9</accession>
<reference evidence="2 3" key="1">
    <citation type="submission" date="2021-05" db="EMBL/GenBank/DDBJ databases">
        <title>A Polyphasic approach of four new species of the genus Ohtaekwangia: Ohtaekwangia histidinii sp. nov., Ohtaekwangia cretensis sp. nov., Ohtaekwangia indiensis sp. nov., Ohtaekwangia reichenbachii sp. nov. from diverse environment.</title>
        <authorList>
            <person name="Octaviana S."/>
        </authorList>
    </citation>
    <scope>NUCLEOTIDE SEQUENCE [LARGE SCALE GENOMIC DNA]</scope>
    <source>
        <strain evidence="2 3">PWU5</strain>
    </source>
</reference>
<keyword evidence="3" id="KW-1185">Reference proteome</keyword>
<keyword evidence="1" id="KW-0472">Membrane</keyword>
<feature type="transmembrane region" description="Helical" evidence="1">
    <location>
        <begin position="12"/>
        <end position="31"/>
    </location>
</feature>
<keyword evidence="1" id="KW-0812">Transmembrane</keyword>
<gene>
    <name evidence="2" type="ORF">KK062_04790</name>
</gene>
<proteinExistence type="predicted"/>
<dbReference type="InterPro" id="IPR048136">
    <property type="entry name" value="STM3941-like"/>
</dbReference>
<protein>
    <submittedName>
        <fullName evidence="2">Uncharacterized protein</fullName>
    </submittedName>
</protein>
<dbReference type="NCBIfam" id="NF041635">
    <property type="entry name" value="STM3941_fam"/>
    <property type="match status" value="1"/>
</dbReference>
<name>A0AAP2DXF9_9BACT</name>
<comment type="caution">
    <text evidence="2">The sequence shown here is derived from an EMBL/GenBank/DDBJ whole genome shotgun (WGS) entry which is preliminary data.</text>
</comment>
<evidence type="ECO:0000313" key="2">
    <source>
        <dbReference type="EMBL" id="MBT1707524.1"/>
    </source>
</evidence>
<evidence type="ECO:0000313" key="3">
    <source>
        <dbReference type="Proteomes" id="UP001319080"/>
    </source>
</evidence>
<dbReference type="RefSeq" id="WP_254083110.1">
    <property type="nucleotide sequence ID" value="NZ_JAHESE010000002.1"/>
</dbReference>